<evidence type="ECO:0000256" key="3">
    <source>
        <dbReference type="ARBA" id="ARBA00021315"/>
    </source>
</evidence>
<evidence type="ECO:0000256" key="9">
    <source>
        <dbReference type="PIRNR" id="PIRNR003128"/>
    </source>
</evidence>
<accession>A0A2N5C263</accession>
<comment type="caution">
    <text evidence="12">The sequence shown here is derived from an EMBL/GenBank/DDBJ whole genome shotgun (WGS) entry which is preliminary data.</text>
</comment>
<dbReference type="GO" id="GO:0006281">
    <property type="term" value="P:DNA repair"/>
    <property type="evidence" value="ECO:0007669"/>
    <property type="project" value="UniProtKB-KW"/>
</dbReference>
<dbReference type="GO" id="GO:0006310">
    <property type="term" value="P:DNA recombination"/>
    <property type="evidence" value="ECO:0007669"/>
    <property type="project" value="InterPro"/>
</dbReference>
<dbReference type="PIRSF" id="PIRSF003128">
    <property type="entry name" value="RecN"/>
    <property type="match status" value="1"/>
</dbReference>
<evidence type="ECO:0000313" key="12">
    <source>
        <dbReference type="EMBL" id="PLP96312.1"/>
    </source>
</evidence>
<keyword evidence="4" id="KW-0547">Nucleotide-binding</keyword>
<dbReference type="CDD" id="cd03241">
    <property type="entry name" value="ABC_RecN"/>
    <property type="match status" value="2"/>
</dbReference>
<evidence type="ECO:0000313" key="13">
    <source>
        <dbReference type="Proteomes" id="UP000234341"/>
    </source>
</evidence>
<dbReference type="AlphaFoldDB" id="A0A2N5C263"/>
<reference evidence="12 13" key="1">
    <citation type="submission" date="2017-12" db="EMBL/GenBank/DDBJ databases">
        <title>Genome sequence of the active heterotrophic nitrifier-denitrifier, Cupriavidus pauculus UM1.</title>
        <authorList>
            <person name="Putonti C."/>
            <person name="Castignetti D."/>
        </authorList>
    </citation>
    <scope>NUCLEOTIDE SEQUENCE [LARGE SCALE GENOMIC DNA]</scope>
    <source>
        <strain evidence="12 13">UM1</strain>
    </source>
</reference>
<comment type="similarity">
    <text evidence="2 9">Belongs to the RecN family.</text>
</comment>
<dbReference type="Pfam" id="PF02463">
    <property type="entry name" value="SMC_N"/>
    <property type="match status" value="1"/>
</dbReference>
<dbReference type="EMBL" id="PJRP01000031">
    <property type="protein sequence ID" value="PLP96312.1"/>
    <property type="molecule type" value="Genomic_DNA"/>
</dbReference>
<evidence type="ECO:0000256" key="1">
    <source>
        <dbReference type="ARBA" id="ARBA00003618"/>
    </source>
</evidence>
<dbReference type="STRING" id="82633.GCA_000974605_04281"/>
<evidence type="ECO:0000256" key="4">
    <source>
        <dbReference type="ARBA" id="ARBA00022741"/>
    </source>
</evidence>
<dbReference type="GO" id="GO:0043590">
    <property type="term" value="C:bacterial nucleoid"/>
    <property type="evidence" value="ECO:0007669"/>
    <property type="project" value="TreeGrafter"/>
</dbReference>
<protein>
    <recommendedName>
        <fullName evidence="3 9">DNA repair protein RecN</fullName>
    </recommendedName>
    <alternativeName>
        <fullName evidence="8 9">Recombination protein N</fullName>
    </alternativeName>
</protein>
<dbReference type="InterPro" id="IPR003395">
    <property type="entry name" value="RecF/RecN/SMC_N"/>
</dbReference>
<dbReference type="OrthoDB" id="9806954at2"/>
<dbReference type="GO" id="GO:0009432">
    <property type="term" value="P:SOS response"/>
    <property type="evidence" value="ECO:0007669"/>
    <property type="project" value="TreeGrafter"/>
</dbReference>
<name>A0A2N5C263_9BURK</name>
<proteinExistence type="inferred from homology"/>
<evidence type="ECO:0000256" key="7">
    <source>
        <dbReference type="ARBA" id="ARBA00023204"/>
    </source>
</evidence>
<dbReference type="FunFam" id="3.40.50.300:FF:000356">
    <property type="entry name" value="DNA repair protein RecN"/>
    <property type="match status" value="1"/>
</dbReference>
<sequence length="578" mass="61698">MLRSLSIRDFVIVDTLDLDFSAGFTVFTGETGAGKSILIDALALVLGERADAGVVREGAARASISATFLTHPALDAWLAERELAGDDDTVLLRRTVDASGRGKAFINGAAATLAQLREVGDQLVDIHGQHAHQQLLRPDAQRHLFDAHAGLTEQAGAVAEAWRAWRAARTQREAVEHQSREMQLERERLEWQVGELDKLAPQAGEWEEIQAEYNRLSHAAGLIDGSRAALDALSESDGAVASVLNGVVHRLQQLADVDPGLRDVLAALEPALVQVDEAAHSLTRYVDRLDLDPERLQAVEERMQALHTTARKYRLPPEQLSDELLVRKQQLDDLQAAQDINKVLAREAAARAAYLTLAQHLSAARKVAATALSAAVTDAMQGLSMAGGTFVVALHPLDEGQSHGLEQVEFLVAGHAGVTARPLARVASGGELARISLAISVITSEAAPTPTLIFDEVDTGIGGAVAEVVGRRLQELGRSRQVLCVTHLPQVAAQAGAHLLVSKESKTDKAGAVTRSRIRLLDTEGRVNETARMLGGATVTATTVQHAEEMLAQGARAAARAANAPREGGGRKPRRVAG</sequence>
<evidence type="ECO:0000256" key="10">
    <source>
        <dbReference type="SAM" id="MobiDB-lite"/>
    </source>
</evidence>
<evidence type="ECO:0000256" key="2">
    <source>
        <dbReference type="ARBA" id="ARBA00009441"/>
    </source>
</evidence>
<dbReference type="Proteomes" id="UP000234341">
    <property type="component" value="Unassembled WGS sequence"/>
</dbReference>
<dbReference type="NCBIfam" id="TIGR00634">
    <property type="entry name" value="recN"/>
    <property type="match status" value="1"/>
</dbReference>
<dbReference type="Gene3D" id="3.40.50.300">
    <property type="entry name" value="P-loop containing nucleotide triphosphate hydrolases"/>
    <property type="match status" value="2"/>
</dbReference>
<dbReference type="NCBIfam" id="NF008121">
    <property type="entry name" value="PRK10869.1"/>
    <property type="match status" value="1"/>
</dbReference>
<organism evidence="12 13">
    <name type="scientific">Cupriavidus pauculus</name>
    <dbReference type="NCBI Taxonomy" id="82633"/>
    <lineage>
        <taxon>Bacteria</taxon>
        <taxon>Pseudomonadati</taxon>
        <taxon>Pseudomonadota</taxon>
        <taxon>Betaproteobacteria</taxon>
        <taxon>Burkholderiales</taxon>
        <taxon>Burkholderiaceae</taxon>
        <taxon>Cupriavidus</taxon>
    </lineage>
</organism>
<dbReference type="InterPro" id="IPR004604">
    <property type="entry name" value="DNA_recomb/repair_RecN"/>
</dbReference>
<evidence type="ECO:0000256" key="8">
    <source>
        <dbReference type="ARBA" id="ARBA00033408"/>
    </source>
</evidence>
<dbReference type="PANTHER" id="PTHR11059">
    <property type="entry name" value="DNA REPAIR PROTEIN RECN"/>
    <property type="match status" value="1"/>
</dbReference>
<dbReference type="SUPFAM" id="SSF52540">
    <property type="entry name" value="P-loop containing nucleoside triphosphate hydrolases"/>
    <property type="match status" value="2"/>
</dbReference>
<dbReference type="GO" id="GO:0005524">
    <property type="term" value="F:ATP binding"/>
    <property type="evidence" value="ECO:0007669"/>
    <property type="project" value="UniProtKB-KW"/>
</dbReference>
<keyword evidence="5 9" id="KW-0227">DNA damage</keyword>
<dbReference type="PANTHER" id="PTHR11059:SF0">
    <property type="entry name" value="DNA REPAIR PROTEIN RECN"/>
    <property type="match status" value="1"/>
</dbReference>
<keyword evidence="6" id="KW-0067">ATP-binding</keyword>
<keyword evidence="7 9" id="KW-0234">DNA repair</keyword>
<feature type="region of interest" description="Disordered" evidence="10">
    <location>
        <begin position="557"/>
        <end position="578"/>
    </location>
</feature>
<dbReference type="InterPro" id="IPR027417">
    <property type="entry name" value="P-loop_NTPase"/>
</dbReference>
<evidence type="ECO:0000259" key="11">
    <source>
        <dbReference type="Pfam" id="PF02463"/>
    </source>
</evidence>
<evidence type="ECO:0000256" key="6">
    <source>
        <dbReference type="ARBA" id="ARBA00022840"/>
    </source>
</evidence>
<comment type="function">
    <text evidence="1 9">May be involved in recombinational repair of damaged DNA.</text>
</comment>
<evidence type="ECO:0000256" key="5">
    <source>
        <dbReference type="ARBA" id="ARBA00022763"/>
    </source>
</evidence>
<dbReference type="FunFam" id="3.40.50.300:FF:000319">
    <property type="entry name" value="DNA repair protein RecN"/>
    <property type="match status" value="1"/>
</dbReference>
<gene>
    <name evidence="12" type="ORF">CYJ10_33025</name>
</gene>
<dbReference type="RefSeq" id="WP_101685649.1">
    <property type="nucleotide sequence ID" value="NZ_PJRP01000031.1"/>
</dbReference>
<feature type="domain" description="RecF/RecN/SMC N-terminal" evidence="11">
    <location>
        <begin position="2"/>
        <end position="503"/>
    </location>
</feature>
<feature type="compositionally biased region" description="Low complexity" evidence="10">
    <location>
        <begin position="557"/>
        <end position="566"/>
    </location>
</feature>